<dbReference type="EMBL" id="JXSQ01000009">
    <property type="protein sequence ID" value="KIP52579.1"/>
    <property type="molecule type" value="Genomic_DNA"/>
</dbReference>
<proteinExistence type="predicted"/>
<evidence type="ECO:0000313" key="2">
    <source>
        <dbReference type="EMBL" id="KIP52579.1"/>
    </source>
</evidence>
<dbReference type="AlphaFoldDB" id="A0A0D0ILX3"/>
<accession>A0A0D0ILX3</accession>
<reference evidence="2 3" key="1">
    <citation type="submission" date="2015-01" db="EMBL/GenBank/DDBJ databases">
        <title>Draft genome sequence of Leucobacter komagatae strain VKM ST2845.</title>
        <authorList>
            <person name="Karlyshev A.V."/>
            <person name="Kudryashova E.B."/>
        </authorList>
    </citation>
    <scope>NUCLEOTIDE SEQUENCE [LARGE SCALE GENOMIC DNA]</scope>
    <source>
        <strain evidence="2 3">VKM ST2845</strain>
    </source>
</reference>
<dbReference type="Proteomes" id="UP000032120">
    <property type="component" value="Unassembled WGS sequence"/>
</dbReference>
<dbReference type="Pfam" id="PF10026">
    <property type="entry name" value="DUF2268"/>
    <property type="match status" value="1"/>
</dbReference>
<feature type="domain" description="DUF2268" evidence="1">
    <location>
        <begin position="126"/>
        <end position="310"/>
    </location>
</feature>
<evidence type="ECO:0000313" key="3">
    <source>
        <dbReference type="Proteomes" id="UP000032120"/>
    </source>
</evidence>
<protein>
    <submittedName>
        <fullName evidence="2">Peptidase</fullName>
    </submittedName>
</protein>
<evidence type="ECO:0000259" key="1">
    <source>
        <dbReference type="Pfam" id="PF10026"/>
    </source>
</evidence>
<gene>
    <name evidence="2" type="ORF">SD72_08465</name>
</gene>
<dbReference type="OrthoDB" id="3172031at2"/>
<comment type="caution">
    <text evidence="2">The sequence shown here is derived from an EMBL/GenBank/DDBJ whole genome shotgun (WGS) entry which is preliminary data.</text>
</comment>
<dbReference type="InterPro" id="IPR018728">
    <property type="entry name" value="DUF2268"/>
</dbReference>
<name>A0A0D0ILX3_9MICO</name>
<dbReference type="RefSeq" id="WP_042544009.1">
    <property type="nucleotide sequence ID" value="NZ_JXSQ01000009.1"/>
</dbReference>
<sequence length="326" mass="34305">MTISVLDSATAMRQILTVTADERAPLIRDMWAPLSGMYRFVPGGVDMADVHRQNFGFDWDLPTDQLHEGLDMLIEADAWKRVAAALEAGISALISAGQGGALSAALDLPDTPIMPVTPILPEVPEIPDIAVLLVLGDPSNPHFMQEAQGLSAFGGISGYITITLWPTPQVLERLEAIVVHELHHNVRYSPGGVVWDPMTVTVGEQVIAEGLADVFATEMYGELGHAHFVSDETRGSDEVLAKVASGLGITGMQHFTAWVHGDASARLFGAEPVGLPTGAGYAAGARLAAAYLAERGITAAQAVAAPSGDVVCVATRRLGLGGNLED</sequence>
<keyword evidence="3" id="KW-1185">Reference proteome</keyword>
<organism evidence="2 3">
    <name type="scientific">Leucobacter komagatae</name>
    <dbReference type="NCBI Taxonomy" id="55969"/>
    <lineage>
        <taxon>Bacteria</taxon>
        <taxon>Bacillati</taxon>
        <taxon>Actinomycetota</taxon>
        <taxon>Actinomycetes</taxon>
        <taxon>Micrococcales</taxon>
        <taxon>Microbacteriaceae</taxon>
        <taxon>Leucobacter</taxon>
    </lineage>
</organism>